<reference evidence="1 2" key="1">
    <citation type="journal article" date="2015" name="J. Biotechnol.">
        <title>Complete genome sequence of a malodorant-producing acetogen, Clostridium scatologenes ATCC 25775(T).</title>
        <authorList>
            <person name="Zhu Z."/>
            <person name="Guo T."/>
            <person name="Zheng H."/>
            <person name="Song T."/>
            <person name="Ouyang P."/>
            <person name="Xie J."/>
        </authorList>
    </citation>
    <scope>NUCLEOTIDE SEQUENCE [LARGE SCALE GENOMIC DNA]</scope>
    <source>
        <strain evidence="1 2">ATCC 25775</strain>
    </source>
</reference>
<protein>
    <submittedName>
        <fullName evidence="1">Glycosyl transferase family protein</fullName>
    </submittedName>
</protein>
<dbReference type="KEGG" id="csq:CSCA_0036"/>
<keyword evidence="2" id="KW-1185">Reference proteome</keyword>
<dbReference type="Proteomes" id="UP000033115">
    <property type="component" value="Chromosome"/>
</dbReference>
<organism evidence="1 2">
    <name type="scientific">Clostridium scatologenes</name>
    <dbReference type="NCBI Taxonomy" id="1548"/>
    <lineage>
        <taxon>Bacteria</taxon>
        <taxon>Bacillati</taxon>
        <taxon>Bacillota</taxon>
        <taxon>Clostridia</taxon>
        <taxon>Eubacteriales</taxon>
        <taxon>Clostridiaceae</taxon>
        <taxon>Clostridium</taxon>
    </lineage>
</organism>
<dbReference type="EMBL" id="CP009933">
    <property type="protein sequence ID" value="AKA67161.1"/>
    <property type="molecule type" value="Genomic_DNA"/>
</dbReference>
<dbReference type="SUPFAM" id="SSF53448">
    <property type="entry name" value="Nucleotide-diphospho-sugar transferases"/>
    <property type="match status" value="1"/>
</dbReference>
<sequence>MYRRELFADIKYPVGRYYEDIGTTYKLLYYANRISFVNISTCEYFMRENSICHSEFQQKHLDFIRNLDEMESFLKEKRIYKALEREFKLIKLRTYMALGFYKVASSKGNNRKLLLNLKSKILNELMDRNLCLNRREEIYRFLINNNITIYIFCVKIEEKIKRLL</sequence>
<dbReference type="AlphaFoldDB" id="A0A0E3GPP1"/>
<keyword evidence="1" id="KW-0808">Transferase</keyword>
<dbReference type="HOGENOM" id="CLU_1616165_0_0_9"/>
<gene>
    <name evidence="1" type="ORF">CSCA_0036</name>
</gene>
<evidence type="ECO:0000313" key="2">
    <source>
        <dbReference type="Proteomes" id="UP000033115"/>
    </source>
</evidence>
<proteinExistence type="predicted"/>
<accession>A0A0E3GPP1</accession>
<dbReference type="RefSeq" id="WP_029162231.1">
    <property type="nucleotide sequence ID" value="NZ_CP009933.1"/>
</dbReference>
<dbReference type="InterPro" id="IPR029044">
    <property type="entry name" value="Nucleotide-diphossugar_trans"/>
</dbReference>
<name>A0A0E3GPP1_CLOSL</name>
<dbReference type="STRING" id="1548.CSCA_0036"/>
<dbReference type="GO" id="GO:0016740">
    <property type="term" value="F:transferase activity"/>
    <property type="evidence" value="ECO:0007669"/>
    <property type="project" value="UniProtKB-KW"/>
</dbReference>
<evidence type="ECO:0000313" key="1">
    <source>
        <dbReference type="EMBL" id="AKA67161.1"/>
    </source>
</evidence>